<dbReference type="AlphaFoldDB" id="A0A0P7BUT2"/>
<dbReference type="EMBL" id="LKCW01000010">
    <property type="protein sequence ID" value="KPM45141.1"/>
    <property type="molecule type" value="Genomic_DNA"/>
</dbReference>
<keyword evidence="2" id="KW-1185">Reference proteome</keyword>
<dbReference type="OrthoDB" id="4425169at2759"/>
<reference evidence="1 2" key="1">
    <citation type="submission" date="2015-09" db="EMBL/GenBank/DDBJ databases">
        <title>Draft genome of a European isolate of the apple canker pathogen Neonectria ditissima.</title>
        <authorList>
            <person name="Gomez-Cortecero A."/>
            <person name="Harrison R.J."/>
            <person name="Armitage A.D."/>
        </authorList>
    </citation>
    <scope>NUCLEOTIDE SEQUENCE [LARGE SCALE GENOMIC DNA]</scope>
    <source>
        <strain evidence="1 2">R09/05</strain>
    </source>
</reference>
<name>A0A0P7BUT2_9HYPO</name>
<evidence type="ECO:0008006" key="3">
    <source>
        <dbReference type="Google" id="ProtNLM"/>
    </source>
</evidence>
<comment type="caution">
    <text evidence="1">The sequence shown here is derived from an EMBL/GenBank/DDBJ whole genome shotgun (WGS) entry which is preliminary data.</text>
</comment>
<organism evidence="1 2">
    <name type="scientific">Neonectria ditissima</name>
    <dbReference type="NCBI Taxonomy" id="78410"/>
    <lineage>
        <taxon>Eukaryota</taxon>
        <taxon>Fungi</taxon>
        <taxon>Dikarya</taxon>
        <taxon>Ascomycota</taxon>
        <taxon>Pezizomycotina</taxon>
        <taxon>Sordariomycetes</taxon>
        <taxon>Hypocreomycetidae</taxon>
        <taxon>Hypocreales</taxon>
        <taxon>Nectriaceae</taxon>
        <taxon>Neonectria</taxon>
    </lineage>
</organism>
<gene>
    <name evidence="1" type="ORF">AK830_g1315</name>
</gene>
<evidence type="ECO:0000313" key="1">
    <source>
        <dbReference type="EMBL" id="KPM45141.1"/>
    </source>
</evidence>
<sequence length="221" mass="24275">MQRLVKSNKMAITEFVFPRLNRDPSLLQELRKVLPPAAKVTFSDVPGLLSYYRGKVVKAENIAGNADVEHSGLVLALEWDHVSSFNAFWISEKFASFRDVMKPYLLGPVAPDLFTSDNQSQSGGTTTSKYTQYIKVSGIKGPDTQVEGAWNALIVELDSQKTPSFSAWGVQDTDAFAGMLGWSSLEESETAIALPSVKACLEKLSAYGPVSSYVLELEKQE</sequence>
<accession>A0A0P7BUT2</accession>
<dbReference type="STRING" id="78410.A0A0P7BUT2"/>
<evidence type="ECO:0000313" key="2">
    <source>
        <dbReference type="Proteomes" id="UP000050424"/>
    </source>
</evidence>
<protein>
    <recommendedName>
        <fullName evidence="3">EthD domain-containing protein</fullName>
    </recommendedName>
</protein>
<dbReference type="Proteomes" id="UP000050424">
    <property type="component" value="Unassembled WGS sequence"/>
</dbReference>
<proteinExistence type="predicted"/>